<gene>
    <name evidence="2" type="ORF">CALMAC_LOCUS15071</name>
</gene>
<evidence type="ECO:0000313" key="2">
    <source>
        <dbReference type="EMBL" id="VEN56068.1"/>
    </source>
</evidence>
<name>A0A653D7G0_CALMS</name>
<accession>A0A653D7G0</accession>
<feature type="non-terminal residue" evidence="2">
    <location>
        <position position="1"/>
    </location>
</feature>
<dbReference type="AlphaFoldDB" id="A0A653D7G0"/>
<reference evidence="2 3" key="1">
    <citation type="submission" date="2019-01" db="EMBL/GenBank/DDBJ databases">
        <authorList>
            <person name="Sayadi A."/>
        </authorList>
    </citation>
    <scope>NUCLEOTIDE SEQUENCE [LARGE SCALE GENOMIC DNA]</scope>
</reference>
<proteinExistence type="predicted"/>
<evidence type="ECO:0000256" key="1">
    <source>
        <dbReference type="SAM" id="MobiDB-lite"/>
    </source>
</evidence>
<evidence type="ECO:0000313" key="3">
    <source>
        <dbReference type="Proteomes" id="UP000410492"/>
    </source>
</evidence>
<dbReference type="Proteomes" id="UP000410492">
    <property type="component" value="Unassembled WGS sequence"/>
</dbReference>
<protein>
    <submittedName>
        <fullName evidence="2">Uncharacterized protein</fullName>
    </submittedName>
</protein>
<organism evidence="2 3">
    <name type="scientific">Callosobruchus maculatus</name>
    <name type="common">Southern cowpea weevil</name>
    <name type="synonym">Pulse bruchid</name>
    <dbReference type="NCBI Taxonomy" id="64391"/>
    <lineage>
        <taxon>Eukaryota</taxon>
        <taxon>Metazoa</taxon>
        <taxon>Ecdysozoa</taxon>
        <taxon>Arthropoda</taxon>
        <taxon>Hexapoda</taxon>
        <taxon>Insecta</taxon>
        <taxon>Pterygota</taxon>
        <taxon>Neoptera</taxon>
        <taxon>Endopterygota</taxon>
        <taxon>Coleoptera</taxon>
        <taxon>Polyphaga</taxon>
        <taxon>Cucujiformia</taxon>
        <taxon>Chrysomeloidea</taxon>
        <taxon>Chrysomelidae</taxon>
        <taxon>Bruchinae</taxon>
        <taxon>Bruchini</taxon>
        <taxon>Callosobruchus</taxon>
    </lineage>
</organism>
<dbReference type="OrthoDB" id="6136903at2759"/>
<dbReference type="EMBL" id="CAACVG010010557">
    <property type="protein sequence ID" value="VEN56068.1"/>
    <property type="molecule type" value="Genomic_DNA"/>
</dbReference>
<sequence>AQAPKKKINNLFIQELATFKERLANLTDSFVNSQEWTVSRSGARLAIGHRRVAVLRQVGAGASLPHRQLHAGGIPGRRSLQEGGPRRQPELPVADQGR</sequence>
<feature type="region of interest" description="Disordered" evidence="1">
    <location>
        <begin position="66"/>
        <end position="98"/>
    </location>
</feature>
<feature type="non-terminal residue" evidence="2">
    <location>
        <position position="98"/>
    </location>
</feature>
<keyword evidence="3" id="KW-1185">Reference proteome</keyword>